<proteinExistence type="predicted"/>
<organism evidence="2 3">
    <name type="scientific">Nyctereutes procyonoides</name>
    <name type="common">Raccoon dog</name>
    <name type="synonym">Canis procyonoides</name>
    <dbReference type="NCBI Taxonomy" id="34880"/>
    <lineage>
        <taxon>Eukaryota</taxon>
        <taxon>Metazoa</taxon>
        <taxon>Chordata</taxon>
        <taxon>Craniata</taxon>
        <taxon>Vertebrata</taxon>
        <taxon>Euteleostomi</taxon>
        <taxon>Mammalia</taxon>
        <taxon>Eutheria</taxon>
        <taxon>Laurasiatheria</taxon>
        <taxon>Carnivora</taxon>
        <taxon>Caniformia</taxon>
        <taxon>Canidae</taxon>
        <taxon>Nyctereutes</taxon>
    </lineage>
</organism>
<sequence length="207" mass="22179">MSRVQRWVNPPEALPFKAQQLGDGPPPLSSLQRRAVGQGGHPAPWHQPLLPPPFHLAPGHVPHCPLKGSVEGCLGPLSTKEWATEEPPQVPPPSWRGGWLPTMQGRGLGQSAYKQHSPDGSQSSRSLPTDGGPGHDPSRGLGEQALADTPWDREVSGRKVATHHSSSRCGSGTSHRPESTDFFFSSTGTSRGTSGDRQLRGALFCSW</sequence>
<dbReference type="AlphaFoldDB" id="A0A811Y3M2"/>
<comment type="caution">
    <text evidence="2">The sequence shown here is derived from an EMBL/GenBank/DDBJ whole genome shotgun (WGS) entry which is preliminary data.</text>
</comment>
<evidence type="ECO:0000313" key="2">
    <source>
        <dbReference type="EMBL" id="CAD7668321.1"/>
    </source>
</evidence>
<feature type="region of interest" description="Disordered" evidence="1">
    <location>
        <begin position="81"/>
        <end position="197"/>
    </location>
</feature>
<protein>
    <submittedName>
        <fullName evidence="2">(raccoon dog) hypothetical protein</fullName>
    </submittedName>
</protein>
<feature type="compositionally biased region" description="Polar residues" evidence="1">
    <location>
        <begin position="112"/>
        <end position="127"/>
    </location>
</feature>
<keyword evidence="3" id="KW-1185">Reference proteome</keyword>
<feature type="compositionally biased region" description="Low complexity" evidence="1">
    <location>
        <begin position="180"/>
        <end position="196"/>
    </location>
</feature>
<accession>A0A811Y3M2</accession>
<evidence type="ECO:0000313" key="3">
    <source>
        <dbReference type="Proteomes" id="UP000645828"/>
    </source>
</evidence>
<reference evidence="2" key="1">
    <citation type="submission" date="2020-12" db="EMBL/GenBank/DDBJ databases">
        <authorList>
            <consortium name="Molecular Ecology Group"/>
        </authorList>
    </citation>
    <scope>NUCLEOTIDE SEQUENCE</scope>
    <source>
        <strain evidence="2">TBG_1078</strain>
    </source>
</reference>
<gene>
    <name evidence="2" type="ORF">NYPRO_LOCUS1565</name>
</gene>
<dbReference type="Proteomes" id="UP000645828">
    <property type="component" value="Unassembled WGS sequence"/>
</dbReference>
<name>A0A811Y3M2_NYCPR</name>
<dbReference type="EMBL" id="CAJHUB010000649">
    <property type="protein sequence ID" value="CAD7668321.1"/>
    <property type="molecule type" value="Genomic_DNA"/>
</dbReference>
<evidence type="ECO:0000256" key="1">
    <source>
        <dbReference type="SAM" id="MobiDB-lite"/>
    </source>
</evidence>
<feature type="region of interest" description="Disordered" evidence="1">
    <location>
        <begin position="1"/>
        <end position="69"/>
    </location>
</feature>